<sequence length="226" mass="26266">MPVLSIHEFTLGQLSVIVETLTHEALHQNCRLAKDRLIALLDDVPNPLDSLHAQLLTKVQIAICYLEKDFKHVQRLIFSSQPFFDPSDRQFLRRLFRGTEQILNPKHVDPTTHLVTYPASIDPRDENGICESVLDYIKDVYVARRMRKTALDAKKVAQETGLDEMMVEERFKFHRKALAVKKAKAVKPNDFFQYQSYLAGFESPRDREMFPVYRIPLDQPLFIEIP</sequence>
<dbReference type="AlphaFoldDB" id="A0A8R1I876"/>
<reference evidence="2" key="1">
    <citation type="submission" date="2010-08" db="EMBL/GenBank/DDBJ databases">
        <authorList>
            <consortium name="Caenorhabditis japonica Sequencing Consortium"/>
            <person name="Wilson R.K."/>
        </authorList>
    </citation>
    <scope>NUCLEOTIDE SEQUENCE [LARGE SCALE GENOMIC DNA]</scope>
    <source>
        <strain evidence="2">DF5081</strain>
    </source>
</reference>
<accession>A0A8R1I876</accession>
<dbReference type="Proteomes" id="UP000005237">
    <property type="component" value="Unassembled WGS sequence"/>
</dbReference>
<dbReference type="OMA" id="WPITIND"/>
<name>A0A8R1I876_CAEJA</name>
<proteinExistence type="predicted"/>
<protein>
    <submittedName>
        <fullName evidence="1">Uncharacterized protein</fullName>
    </submittedName>
</protein>
<dbReference type="EnsemblMetazoa" id="CJA18107.1">
    <property type="protein sequence ID" value="CJA18107.1"/>
    <property type="gene ID" value="WBGene00137311"/>
</dbReference>
<keyword evidence="2" id="KW-1185">Reference proteome</keyword>
<evidence type="ECO:0000313" key="2">
    <source>
        <dbReference type="Proteomes" id="UP000005237"/>
    </source>
</evidence>
<evidence type="ECO:0000313" key="1">
    <source>
        <dbReference type="EnsemblMetazoa" id="CJA18107.1"/>
    </source>
</evidence>
<organism evidence="1 2">
    <name type="scientific">Caenorhabditis japonica</name>
    <dbReference type="NCBI Taxonomy" id="281687"/>
    <lineage>
        <taxon>Eukaryota</taxon>
        <taxon>Metazoa</taxon>
        <taxon>Ecdysozoa</taxon>
        <taxon>Nematoda</taxon>
        <taxon>Chromadorea</taxon>
        <taxon>Rhabditida</taxon>
        <taxon>Rhabditina</taxon>
        <taxon>Rhabditomorpha</taxon>
        <taxon>Rhabditoidea</taxon>
        <taxon>Rhabditidae</taxon>
        <taxon>Peloderinae</taxon>
        <taxon>Caenorhabditis</taxon>
    </lineage>
</organism>
<reference evidence="1" key="2">
    <citation type="submission" date="2022-06" db="UniProtKB">
        <authorList>
            <consortium name="EnsemblMetazoa"/>
        </authorList>
    </citation>
    <scope>IDENTIFICATION</scope>
    <source>
        <strain evidence="1">DF5081</strain>
    </source>
</reference>